<dbReference type="Proteomes" id="UP000887226">
    <property type="component" value="Unassembled WGS sequence"/>
</dbReference>
<accession>A0A9P7Z6T9</accession>
<sequence length="399" mass="45710">MTQDPFQSPDQYMNESAFLFKRPQNQFQSPDQYAHERVPPFNMHGQSPFPPTGEAAHERVPENVQQQAAFRPYNHRQQESVPPVTPVKSKSFKPSPQADNKRLITPNQNRVVESKNKPKSPSGTMFRWDDNMQYHGLGTKPMQFGNPRPDLLTIHLVDANGRTVEYPYPYATNFDWFDAGRVLKANRWFHQVINRHLNTKDPENIIHSTKRAVRAQWTVQEQEYLLALMHLQMEAMGTDKLLNEDWDEIIGKLNRRFVGDTTAIGQGYVPQYRKGSESGSKGWGLTCAAVKPFTARNKTGCQSQVKHWPQTEALMLNAAERAGTNDRGLKRKATVMKHDSDQRYEKKEEMLYYGEETDEEDGPSSPTRPRFNISYSSALLLRQQEAEKEADGGLTVLSK</sequence>
<reference evidence="2" key="1">
    <citation type="journal article" date="2021" name="IMA Fungus">
        <title>Genomic characterization of three marine fungi, including Emericellopsis atlantica sp. nov. with signatures of a generalist lifestyle and marine biomass degradation.</title>
        <authorList>
            <person name="Hagestad O.C."/>
            <person name="Hou L."/>
            <person name="Andersen J.H."/>
            <person name="Hansen E.H."/>
            <person name="Altermark B."/>
            <person name="Li C."/>
            <person name="Kuhnert E."/>
            <person name="Cox R.J."/>
            <person name="Crous P.W."/>
            <person name="Spatafora J.W."/>
            <person name="Lail K."/>
            <person name="Amirebrahimi M."/>
            <person name="Lipzen A."/>
            <person name="Pangilinan J."/>
            <person name="Andreopoulos W."/>
            <person name="Hayes R.D."/>
            <person name="Ng V."/>
            <person name="Grigoriev I.V."/>
            <person name="Jackson S.A."/>
            <person name="Sutton T.D.S."/>
            <person name="Dobson A.D.W."/>
            <person name="Rama T."/>
        </authorList>
    </citation>
    <scope>NUCLEOTIDE SEQUENCE</scope>
    <source>
        <strain evidence="2">TRa3180A</strain>
    </source>
</reference>
<gene>
    <name evidence="2" type="ORF">BJ878DRAFT_540706</name>
</gene>
<comment type="caution">
    <text evidence="2">The sequence shown here is derived from an EMBL/GenBank/DDBJ whole genome shotgun (WGS) entry which is preliminary data.</text>
</comment>
<evidence type="ECO:0000313" key="2">
    <source>
        <dbReference type="EMBL" id="KAG9246005.1"/>
    </source>
</evidence>
<keyword evidence="3" id="KW-1185">Reference proteome</keyword>
<organism evidence="2 3">
    <name type="scientific">Calycina marina</name>
    <dbReference type="NCBI Taxonomy" id="1763456"/>
    <lineage>
        <taxon>Eukaryota</taxon>
        <taxon>Fungi</taxon>
        <taxon>Dikarya</taxon>
        <taxon>Ascomycota</taxon>
        <taxon>Pezizomycotina</taxon>
        <taxon>Leotiomycetes</taxon>
        <taxon>Helotiales</taxon>
        <taxon>Pezizellaceae</taxon>
        <taxon>Calycina</taxon>
    </lineage>
</organism>
<dbReference type="AlphaFoldDB" id="A0A9P7Z6T9"/>
<protein>
    <submittedName>
        <fullName evidence="2">Uncharacterized protein</fullName>
    </submittedName>
</protein>
<proteinExistence type="predicted"/>
<evidence type="ECO:0000256" key="1">
    <source>
        <dbReference type="SAM" id="MobiDB-lite"/>
    </source>
</evidence>
<feature type="region of interest" description="Disordered" evidence="1">
    <location>
        <begin position="36"/>
        <end position="127"/>
    </location>
</feature>
<evidence type="ECO:0000313" key="3">
    <source>
        <dbReference type="Proteomes" id="UP000887226"/>
    </source>
</evidence>
<dbReference type="EMBL" id="MU253821">
    <property type="protein sequence ID" value="KAG9246005.1"/>
    <property type="molecule type" value="Genomic_DNA"/>
</dbReference>
<name>A0A9P7Z6T9_9HELO</name>